<sequence length="120" mass="13472">MHLHIEVPAPSYRGALHPPPGVPQSTSLCELSWLHLSSLMRTTKEIIATNQIESERDPFRRRRARCLYSSSKSTLSISSELLTGYLVLVTPLMSGQTSAHISNHLHELLYHSGSSRYLYA</sequence>
<keyword evidence="2" id="KW-1185">Reference proteome</keyword>
<gene>
    <name evidence="1" type="ORF">Acr_00g0004690</name>
</gene>
<evidence type="ECO:0000313" key="1">
    <source>
        <dbReference type="EMBL" id="GFS28920.1"/>
    </source>
</evidence>
<organism evidence="1 2">
    <name type="scientific">Actinidia rufa</name>
    <dbReference type="NCBI Taxonomy" id="165716"/>
    <lineage>
        <taxon>Eukaryota</taxon>
        <taxon>Viridiplantae</taxon>
        <taxon>Streptophyta</taxon>
        <taxon>Embryophyta</taxon>
        <taxon>Tracheophyta</taxon>
        <taxon>Spermatophyta</taxon>
        <taxon>Magnoliopsida</taxon>
        <taxon>eudicotyledons</taxon>
        <taxon>Gunneridae</taxon>
        <taxon>Pentapetalae</taxon>
        <taxon>asterids</taxon>
        <taxon>Ericales</taxon>
        <taxon>Actinidiaceae</taxon>
        <taxon>Actinidia</taxon>
    </lineage>
</organism>
<protein>
    <submittedName>
        <fullName evidence="1">Uncharacterized protein</fullName>
    </submittedName>
</protein>
<name>A0A7J0D7H9_9ERIC</name>
<accession>A0A7J0D7H9</accession>
<dbReference type="Proteomes" id="UP000585474">
    <property type="component" value="Unassembled WGS sequence"/>
</dbReference>
<proteinExistence type="predicted"/>
<reference evidence="2" key="1">
    <citation type="submission" date="2019-07" db="EMBL/GenBank/DDBJ databases">
        <title>De Novo Assembly of kiwifruit Actinidia rufa.</title>
        <authorList>
            <person name="Sugita-Konishi S."/>
            <person name="Sato K."/>
            <person name="Mori E."/>
            <person name="Abe Y."/>
            <person name="Kisaki G."/>
            <person name="Hamano K."/>
            <person name="Suezawa K."/>
            <person name="Otani M."/>
            <person name="Fukuda T."/>
            <person name="Manabe T."/>
            <person name="Gomi K."/>
            <person name="Tabuchi M."/>
            <person name="Akimitsu K."/>
            <person name="Kataoka I."/>
        </authorList>
    </citation>
    <scope>NUCLEOTIDE SEQUENCE [LARGE SCALE GENOMIC DNA]</scope>
    <source>
        <strain evidence="2">cv. Fuchu</strain>
    </source>
</reference>
<evidence type="ECO:0000313" key="2">
    <source>
        <dbReference type="Proteomes" id="UP000585474"/>
    </source>
</evidence>
<comment type="caution">
    <text evidence="1">The sequence shown here is derived from an EMBL/GenBank/DDBJ whole genome shotgun (WGS) entry which is preliminary data.</text>
</comment>
<dbReference type="EMBL" id="BJWL01000060">
    <property type="protein sequence ID" value="GFS28920.1"/>
    <property type="molecule type" value="Genomic_DNA"/>
</dbReference>
<dbReference type="AlphaFoldDB" id="A0A7J0D7H9"/>